<comment type="caution">
    <text evidence="2">The sequence shown here is derived from an EMBL/GenBank/DDBJ whole genome shotgun (WGS) entry which is preliminary data.</text>
</comment>
<sequence>MGRTTDTFSVRVIRRMSAMGVLVGTPESAGLPALRAATAPDTSSAFYDPQGPGGTGGRPGPLSLWPSLRSEGDARRLWDVSQELTGVEVDVAVPRD</sequence>
<evidence type="ECO:0000313" key="3">
    <source>
        <dbReference type="Proteomes" id="UP001501480"/>
    </source>
</evidence>
<dbReference type="EMBL" id="BAAAPY010000005">
    <property type="protein sequence ID" value="GAA2078711.1"/>
    <property type="molecule type" value="Genomic_DNA"/>
</dbReference>
<name>A0ABP5HJ52_9ACTN</name>
<reference evidence="3" key="1">
    <citation type="journal article" date="2019" name="Int. J. Syst. Evol. Microbiol.">
        <title>The Global Catalogue of Microorganisms (GCM) 10K type strain sequencing project: providing services to taxonomists for standard genome sequencing and annotation.</title>
        <authorList>
            <consortium name="The Broad Institute Genomics Platform"/>
            <consortium name="The Broad Institute Genome Sequencing Center for Infectious Disease"/>
            <person name="Wu L."/>
            <person name="Ma J."/>
        </authorList>
    </citation>
    <scope>NUCLEOTIDE SEQUENCE [LARGE SCALE GENOMIC DNA]</scope>
    <source>
        <strain evidence="3">JCM 15749</strain>
    </source>
</reference>
<organism evidence="2 3">
    <name type="scientific">Aeromicrobium halocynthiae</name>
    <dbReference type="NCBI Taxonomy" id="560557"/>
    <lineage>
        <taxon>Bacteria</taxon>
        <taxon>Bacillati</taxon>
        <taxon>Actinomycetota</taxon>
        <taxon>Actinomycetes</taxon>
        <taxon>Propionibacteriales</taxon>
        <taxon>Nocardioidaceae</taxon>
        <taxon>Aeromicrobium</taxon>
    </lineage>
</organism>
<evidence type="ECO:0000313" key="2">
    <source>
        <dbReference type="EMBL" id="GAA2078711.1"/>
    </source>
</evidence>
<accession>A0ABP5HJ52</accession>
<gene>
    <name evidence="2" type="ORF">GCM10009821_18280</name>
</gene>
<dbReference type="Proteomes" id="UP001501480">
    <property type="component" value="Unassembled WGS sequence"/>
</dbReference>
<evidence type="ECO:0000256" key="1">
    <source>
        <dbReference type="SAM" id="MobiDB-lite"/>
    </source>
</evidence>
<keyword evidence="3" id="KW-1185">Reference proteome</keyword>
<proteinExistence type="predicted"/>
<feature type="region of interest" description="Disordered" evidence="1">
    <location>
        <begin position="39"/>
        <end position="63"/>
    </location>
</feature>
<protein>
    <submittedName>
        <fullName evidence="2">Uncharacterized protein</fullName>
    </submittedName>
</protein>